<dbReference type="HOGENOM" id="CLU_211148_0_0_1"/>
<protein>
    <submittedName>
        <fullName evidence="1">Uncharacterized protein</fullName>
    </submittedName>
</protein>
<proteinExistence type="predicted"/>
<accession>X0L012</accession>
<dbReference type="Proteomes" id="UP000030701">
    <property type="component" value="Unassembled WGS sequence"/>
</dbReference>
<gene>
    <name evidence="1" type="ORF">FOTG_17321</name>
</gene>
<dbReference type="EMBL" id="JH658071">
    <property type="protein sequence ID" value="EXM14276.1"/>
    <property type="molecule type" value="Genomic_DNA"/>
</dbReference>
<reference evidence="1" key="1">
    <citation type="submission" date="2011-11" db="EMBL/GenBank/DDBJ databases">
        <title>The Genome Sequence of Fusarium oxysporum Cotton.</title>
        <authorList>
            <consortium name="The Broad Institute Genome Sequencing Platform"/>
            <person name="Ma L.-J."/>
            <person name="Gale L.R."/>
            <person name="Schwartz D.C."/>
            <person name="Zhou S."/>
            <person name="Corby-Kistler H."/>
            <person name="Young S.K."/>
            <person name="Zeng Q."/>
            <person name="Gargeya S."/>
            <person name="Fitzgerald M."/>
            <person name="Haas B."/>
            <person name="Abouelleil A."/>
            <person name="Alvarado L."/>
            <person name="Arachchi H.M."/>
            <person name="Berlin A."/>
            <person name="Brown A."/>
            <person name="Chapman S.B."/>
            <person name="Chen Z."/>
            <person name="Dunbar C."/>
            <person name="Freedman E."/>
            <person name="Gearin G."/>
            <person name="Goldberg J."/>
            <person name="Griggs A."/>
            <person name="Gujja S."/>
            <person name="Heiman D."/>
            <person name="Howarth C."/>
            <person name="Larson L."/>
            <person name="Lui A."/>
            <person name="MacDonald P.J.P."/>
            <person name="Montmayeur A."/>
            <person name="Murphy C."/>
            <person name="Neiman D."/>
            <person name="Pearson M."/>
            <person name="Priest M."/>
            <person name="Roberts A."/>
            <person name="Saif S."/>
            <person name="Shea T."/>
            <person name="Shenoy N."/>
            <person name="Sisk P."/>
            <person name="Stolte C."/>
            <person name="Sykes S."/>
            <person name="Wortman J."/>
            <person name="Nusbaum C."/>
            <person name="Birren B."/>
        </authorList>
    </citation>
    <scope>NUCLEOTIDE SEQUENCE [LARGE SCALE GENOMIC DNA]</scope>
    <source>
        <strain evidence="1">25433</strain>
    </source>
</reference>
<organism evidence="1">
    <name type="scientific">Fusarium oxysporum f. sp. vasinfectum 25433</name>
    <dbReference type="NCBI Taxonomy" id="1089449"/>
    <lineage>
        <taxon>Eukaryota</taxon>
        <taxon>Fungi</taxon>
        <taxon>Dikarya</taxon>
        <taxon>Ascomycota</taxon>
        <taxon>Pezizomycotina</taxon>
        <taxon>Sordariomycetes</taxon>
        <taxon>Hypocreomycetidae</taxon>
        <taxon>Hypocreales</taxon>
        <taxon>Nectriaceae</taxon>
        <taxon>Fusarium</taxon>
        <taxon>Fusarium oxysporum species complex</taxon>
    </lineage>
</organism>
<sequence length="58" mass="6663">MKGFRYINLHPSDRRVNKLSRISSCAGIGMAMMRLKNMVIGFETRNLRPLNVTIAVRQ</sequence>
<evidence type="ECO:0000313" key="1">
    <source>
        <dbReference type="EMBL" id="EXM14276.1"/>
    </source>
</evidence>
<name>X0L012_FUSOX</name>
<reference evidence="1" key="2">
    <citation type="submission" date="2012-05" db="EMBL/GenBank/DDBJ databases">
        <title>The Genome Annotation of Fusarium oxysporum Cotton.</title>
        <authorList>
            <consortium name="The Broad Institute Genomics Platform"/>
            <person name="Ma L.-J."/>
            <person name="Corby-Kistler H."/>
            <person name="Broz K."/>
            <person name="Gale L.R."/>
            <person name="Jonkers W."/>
            <person name="O'Donnell K."/>
            <person name="Ploetz R."/>
            <person name="Steinberg C."/>
            <person name="Schwartz D.C."/>
            <person name="VanEtten H."/>
            <person name="Zhou S."/>
            <person name="Young S.K."/>
            <person name="Zeng Q."/>
            <person name="Gargeya S."/>
            <person name="Fitzgerald M."/>
            <person name="Abouelleil A."/>
            <person name="Alvarado L."/>
            <person name="Chapman S.B."/>
            <person name="Gainer-Dewar J."/>
            <person name="Goldberg J."/>
            <person name="Griggs A."/>
            <person name="Gujja S."/>
            <person name="Hansen M."/>
            <person name="Howarth C."/>
            <person name="Imamovic A."/>
            <person name="Ireland A."/>
            <person name="Larimer J."/>
            <person name="McCowan C."/>
            <person name="Murphy C."/>
            <person name="Pearson M."/>
            <person name="Poon T.W."/>
            <person name="Priest M."/>
            <person name="Roberts A."/>
            <person name="Saif S."/>
            <person name="Shea T."/>
            <person name="Sykes S."/>
            <person name="Wortman J."/>
            <person name="Nusbaum C."/>
            <person name="Birren B."/>
        </authorList>
    </citation>
    <scope>NUCLEOTIDE SEQUENCE</scope>
    <source>
        <strain evidence="1">25433</strain>
    </source>
</reference>
<dbReference type="AlphaFoldDB" id="X0L012"/>